<reference evidence="4 5" key="1">
    <citation type="submission" date="2016-07" db="EMBL/GenBank/DDBJ databases">
        <title>Draft genome of Scalindua rubra, obtained from a brine-seawater interface in the Red Sea, sheds light on salt adaptation in anammox bacteria.</title>
        <authorList>
            <person name="Speth D.R."/>
            <person name="Lagkouvardos I."/>
            <person name="Wang Y."/>
            <person name="Qian P.-Y."/>
            <person name="Dutilh B.E."/>
            <person name="Jetten M.S."/>
        </authorList>
    </citation>
    <scope>NUCLEOTIDE SEQUENCE [LARGE SCALE GENOMIC DNA]</scope>
    <source>
        <strain evidence="4">BSI-1</strain>
    </source>
</reference>
<accession>A0A1E3XFL4</accession>
<dbReference type="InterPro" id="IPR001126">
    <property type="entry name" value="UmuC"/>
</dbReference>
<feature type="domain" description="GGDEF" evidence="3">
    <location>
        <begin position="110"/>
        <end position="220"/>
    </location>
</feature>
<dbReference type="PANTHER" id="PTHR33121">
    <property type="entry name" value="CYCLIC DI-GMP PHOSPHODIESTERASE PDEF"/>
    <property type="match status" value="1"/>
</dbReference>
<dbReference type="SUPFAM" id="SSF55073">
    <property type="entry name" value="Nucleotide cyclase"/>
    <property type="match status" value="1"/>
</dbReference>
<evidence type="ECO:0000313" key="5">
    <source>
        <dbReference type="Proteomes" id="UP000094056"/>
    </source>
</evidence>
<dbReference type="InterPro" id="IPR029787">
    <property type="entry name" value="Nucleotide_cyclase"/>
</dbReference>
<evidence type="ECO:0000256" key="1">
    <source>
        <dbReference type="ARBA" id="ARBA00010945"/>
    </source>
</evidence>
<dbReference type="GO" id="GO:0006281">
    <property type="term" value="P:DNA repair"/>
    <property type="evidence" value="ECO:0007669"/>
    <property type="project" value="InterPro"/>
</dbReference>
<dbReference type="NCBIfam" id="TIGR00254">
    <property type="entry name" value="GGDEF"/>
    <property type="match status" value="1"/>
</dbReference>
<comment type="similarity">
    <text evidence="1">Belongs to the DNA polymerase type-Y family.</text>
</comment>
<protein>
    <recommendedName>
        <fullName evidence="6">GGDEF domain-containing protein</fullName>
    </recommendedName>
</protein>
<comment type="caution">
    <text evidence="4">The sequence shown here is derived from an EMBL/GenBank/DDBJ whole genome shotgun (WGS) entry which is preliminary data.</text>
</comment>
<dbReference type="Proteomes" id="UP000094056">
    <property type="component" value="Unassembled WGS sequence"/>
</dbReference>
<name>A0A1E3XFL4_9BACT</name>
<evidence type="ECO:0000259" key="3">
    <source>
        <dbReference type="PROSITE" id="PS50887"/>
    </source>
</evidence>
<dbReference type="GO" id="GO:0071111">
    <property type="term" value="F:cyclic-guanylate-specific phosphodiesterase activity"/>
    <property type="evidence" value="ECO:0007669"/>
    <property type="project" value="InterPro"/>
</dbReference>
<dbReference type="CDD" id="cd01949">
    <property type="entry name" value="GGDEF"/>
    <property type="match status" value="1"/>
</dbReference>
<dbReference type="InterPro" id="IPR050706">
    <property type="entry name" value="Cyclic-di-GMP_PDE-like"/>
</dbReference>
<evidence type="ECO:0008006" key="6">
    <source>
        <dbReference type="Google" id="ProtNLM"/>
    </source>
</evidence>
<dbReference type="Pfam" id="PF00990">
    <property type="entry name" value="GGDEF"/>
    <property type="match status" value="1"/>
</dbReference>
<dbReference type="SMART" id="SM00267">
    <property type="entry name" value="GGDEF"/>
    <property type="match status" value="1"/>
</dbReference>
<gene>
    <name evidence="4" type="ORF">SCARUB_00519</name>
</gene>
<feature type="domain" description="UmuC" evidence="2">
    <location>
        <begin position="162"/>
        <end position="220"/>
    </location>
</feature>
<dbReference type="PROSITE" id="PS50173">
    <property type="entry name" value="UMUC"/>
    <property type="match status" value="1"/>
</dbReference>
<dbReference type="PANTHER" id="PTHR33121:SF70">
    <property type="entry name" value="SIGNALING PROTEIN YKOW"/>
    <property type="match status" value="1"/>
</dbReference>
<sequence length="220" mass="25226">MNFNWNPKDFQNVVRIVMGPECVLRRYMVSVIRQSGSLSCPAPKWDSNGCYRVSLVKDELKIQKLTSDEKWENANITPPTNFNRKKQQKFRILDSQKLLSSDMKNAGGLFGFSLIYLDIDDFKLCNTKFTERVVDKTILPQFQRLIESSVSGNGYAYAEGGDEVIILLPNISIRTAIAFAEELRELIENKEFYINEQIIKLTISIGIAASEDIKKYCRYS</sequence>
<evidence type="ECO:0000259" key="2">
    <source>
        <dbReference type="PROSITE" id="PS50173"/>
    </source>
</evidence>
<dbReference type="PROSITE" id="PS50887">
    <property type="entry name" value="GGDEF"/>
    <property type="match status" value="1"/>
</dbReference>
<dbReference type="InterPro" id="IPR000160">
    <property type="entry name" value="GGDEF_dom"/>
</dbReference>
<organism evidence="4 5">
    <name type="scientific">Candidatus Scalindua rubra</name>
    <dbReference type="NCBI Taxonomy" id="1872076"/>
    <lineage>
        <taxon>Bacteria</taxon>
        <taxon>Pseudomonadati</taxon>
        <taxon>Planctomycetota</taxon>
        <taxon>Candidatus Brocadiia</taxon>
        <taxon>Candidatus Brocadiales</taxon>
        <taxon>Candidatus Scalinduaceae</taxon>
        <taxon>Candidatus Scalindua</taxon>
    </lineage>
</organism>
<evidence type="ECO:0000313" key="4">
    <source>
        <dbReference type="EMBL" id="ODS34388.1"/>
    </source>
</evidence>
<dbReference type="AlphaFoldDB" id="A0A1E3XFL4"/>
<dbReference type="Gene3D" id="3.30.70.270">
    <property type="match status" value="1"/>
</dbReference>
<dbReference type="InterPro" id="IPR043128">
    <property type="entry name" value="Rev_trsase/Diguanyl_cyclase"/>
</dbReference>
<dbReference type="EMBL" id="MAYW01000008">
    <property type="protein sequence ID" value="ODS34388.1"/>
    <property type="molecule type" value="Genomic_DNA"/>
</dbReference>
<proteinExistence type="inferred from homology"/>